<comment type="caution">
    <text evidence="2">The sequence shown here is derived from an EMBL/GenBank/DDBJ whole genome shotgun (WGS) entry which is preliminary data.</text>
</comment>
<gene>
    <name evidence="2" type="ORF">M9458_047275</name>
</gene>
<keyword evidence="3" id="KW-1185">Reference proteome</keyword>
<feature type="compositionally biased region" description="Low complexity" evidence="1">
    <location>
        <begin position="147"/>
        <end position="167"/>
    </location>
</feature>
<sequence length="183" mass="18856">RVITVSTAAMAADCVNVTNQALCLRHVTRRGGASASPACRVINVSAVSADTTDSPRADAHRVTAHTHTETVTRTRASASVLHTHAGRSARSVRKVTGVTTACRAVRRASAAAWARARLSATCGRVSVSAGRSSPVSGATAALWATNASQNAPPATATPTARETSSATRRWECVDARITTSVPA</sequence>
<organism evidence="2 3">
    <name type="scientific">Cirrhinus mrigala</name>
    <name type="common">Mrigala</name>
    <dbReference type="NCBI Taxonomy" id="683832"/>
    <lineage>
        <taxon>Eukaryota</taxon>
        <taxon>Metazoa</taxon>
        <taxon>Chordata</taxon>
        <taxon>Craniata</taxon>
        <taxon>Vertebrata</taxon>
        <taxon>Euteleostomi</taxon>
        <taxon>Actinopterygii</taxon>
        <taxon>Neopterygii</taxon>
        <taxon>Teleostei</taxon>
        <taxon>Ostariophysi</taxon>
        <taxon>Cypriniformes</taxon>
        <taxon>Cyprinidae</taxon>
        <taxon>Labeoninae</taxon>
        <taxon>Labeonini</taxon>
        <taxon>Cirrhinus</taxon>
    </lineage>
</organism>
<reference evidence="2 3" key="1">
    <citation type="submission" date="2024-05" db="EMBL/GenBank/DDBJ databases">
        <title>Genome sequencing and assembly of Indian major carp, Cirrhinus mrigala (Hamilton, 1822).</title>
        <authorList>
            <person name="Mohindra V."/>
            <person name="Chowdhury L.M."/>
            <person name="Lal K."/>
            <person name="Jena J.K."/>
        </authorList>
    </citation>
    <scope>NUCLEOTIDE SEQUENCE [LARGE SCALE GENOMIC DNA]</scope>
    <source>
        <strain evidence="2">CM1030</strain>
        <tissue evidence="2">Blood</tissue>
    </source>
</reference>
<dbReference type="Proteomes" id="UP001529510">
    <property type="component" value="Unassembled WGS sequence"/>
</dbReference>
<name>A0ABD0N1H1_CIRMR</name>
<feature type="region of interest" description="Disordered" evidence="1">
    <location>
        <begin position="147"/>
        <end position="168"/>
    </location>
</feature>
<evidence type="ECO:0000313" key="2">
    <source>
        <dbReference type="EMBL" id="KAL0156029.1"/>
    </source>
</evidence>
<feature type="non-terminal residue" evidence="2">
    <location>
        <position position="1"/>
    </location>
</feature>
<evidence type="ECO:0000256" key="1">
    <source>
        <dbReference type="SAM" id="MobiDB-lite"/>
    </source>
</evidence>
<accession>A0ABD0N1H1</accession>
<feature type="non-terminal residue" evidence="2">
    <location>
        <position position="183"/>
    </location>
</feature>
<proteinExistence type="predicted"/>
<dbReference type="AlphaFoldDB" id="A0ABD0N1H1"/>
<evidence type="ECO:0000313" key="3">
    <source>
        <dbReference type="Proteomes" id="UP001529510"/>
    </source>
</evidence>
<protein>
    <submittedName>
        <fullName evidence="2">Uncharacterized protein</fullName>
    </submittedName>
</protein>
<dbReference type="EMBL" id="JAMKFB020000024">
    <property type="protein sequence ID" value="KAL0156029.1"/>
    <property type="molecule type" value="Genomic_DNA"/>
</dbReference>